<comment type="caution">
    <text evidence="1">The sequence shown here is derived from an EMBL/GenBank/DDBJ whole genome shotgun (WGS) entry which is preliminary data.</text>
</comment>
<accession>A0A081Q588</accession>
<proteinExistence type="predicted"/>
<dbReference type="EMBL" id="JYGQ01000001">
    <property type="protein sequence ID" value="KJQ72774.1"/>
    <property type="molecule type" value="Genomic_DNA"/>
</dbReference>
<gene>
    <name evidence="1" type="ORF">TZ91_00374</name>
</gene>
<name>A0A081Q588_STRMT</name>
<reference evidence="1 2" key="1">
    <citation type="submission" date="2015-02" db="EMBL/GenBank/DDBJ databases">
        <title>Evolution of amylase-binding proteins of oral streptococcal species.</title>
        <authorList>
            <person name="Haase E.M."/>
        </authorList>
    </citation>
    <scope>NUCLEOTIDE SEQUENCE [LARGE SCALE GENOMIC DNA]</scope>
    <source>
        <strain evidence="1 2">SK137</strain>
    </source>
</reference>
<dbReference type="PATRIC" id="fig|28037.213.peg.343"/>
<dbReference type="Proteomes" id="UP000033415">
    <property type="component" value="Unassembled WGS sequence"/>
</dbReference>
<evidence type="ECO:0000313" key="2">
    <source>
        <dbReference type="Proteomes" id="UP000033415"/>
    </source>
</evidence>
<protein>
    <submittedName>
        <fullName evidence="1">Uncharacterized protein</fullName>
    </submittedName>
</protein>
<dbReference type="RefSeq" id="WP_033686801.1">
    <property type="nucleotide sequence ID" value="NZ_JYGQ01000001.1"/>
</dbReference>
<dbReference type="AlphaFoldDB" id="A0A081Q588"/>
<organism evidence="1 2">
    <name type="scientific">Streptococcus mitis</name>
    <dbReference type="NCBI Taxonomy" id="28037"/>
    <lineage>
        <taxon>Bacteria</taxon>
        <taxon>Bacillati</taxon>
        <taxon>Bacillota</taxon>
        <taxon>Bacilli</taxon>
        <taxon>Lactobacillales</taxon>
        <taxon>Streptococcaceae</taxon>
        <taxon>Streptococcus</taxon>
        <taxon>Streptococcus mitis group</taxon>
    </lineage>
</organism>
<sequence length="157" mass="18350">MLEIIENISFQEYCLTRNRVAILLNILGKEHKKDTTQEKLIISDFFLKFPELISDEIELGRFDVKYSYFHWKPNYKLYNAVLADLLARNIITLNSLNNRYFITDKGEKFVIELFSEEGIDWSKILQSCDFIVSKVLNKTVSAGQIMIQSKLDCIRGN</sequence>
<evidence type="ECO:0000313" key="1">
    <source>
        <dbReference type="EMBL" id="KJQ72774.1"/>
    </source>
</evidence>